<keyword evidence="1" id="KW-1133">Transmembrane helix</keyword>
<keyword evidence="1" id="KW-0472">Membrane</keyword>
<proteinExistence type="predicted"/>
<evidence type="ECO:0000313" key="2">
    <source>
        <dbReference type="WBParaSite" id="HPLM_0000741401-mRNA-1"/>
    </source>
</evidence>
<dbReference type="AlphaFoldDB" id="A0A0N4WAJ8"/>
<feature type="transmembrane region" description="Helical" evidence="1">
    <location>
        <begin position="20"/>
        <end position="39"/>
    </location>
</feature>
<organism evidence="2">
    <name type="scientific">Haemonchus placei</name>
    <name type="common">Barber's pole worm</name>
    <dbReference type="NCBI Taxonomy" id="6290"/>
    <lineage>
        <taxon>Eukaryota</taxon>
        <taxon>Metazoa</taxon>
        <taxon>Ecdysozoa</taxon>
        <taxon>Nematoda</taxon>
        <taxon>Chromadorea</taxon>
        <taxon>Rhabditida</taxon>
        <taxon>Rhabditina</taxon>
        <taxon>Rhabditomorpha</taxon>
        <taxon>Strongyloidea</taxon>
        <taxon>Trichostrongylidae</taxon>
        <taxon>Haemonchus</taxon>
    </lineage>
</organism>
<reference evidence="2" key="1">
    <citation type="submission" date="2017-02" db="UniProtKB">
        <authorList>
            <consortium name="WormBaseParasite"/>
        </authorList>
    </citation>
    <scope>IDENTIFICATION</scope>
</reference>
<dbReference type="WBParaSite" id="HPLM_0000741401-mRNA-1">
    <property type="protein sequence ID" value="HPLM_0000741401-mRNA-1"/>
    <property type="gene ID" value="HPLM_0000741401"/>
</dbReference>
<keyword evidence="1" id="KW-0812">Transmembrane</keyword>
<name>A0A0N4WAJ8_HAEPC</name>
<protein>
    <submittedName>
        <fullName evidence="2">DUF4220 domain-containing protein</fullName>
    </submittedName>
</protein>
<accession>A0A0N4WAJ8</accession>
<sequence length="348" mass="39235">MLLNIDFSCAVAESDSFADFFLFRAALSFAIRVLCEYFCGKVRDWRRGHHCKCSYWLLIFLQYCHFLIATGFFFCCVLHLLLSFGLVDTASTFVTRYEVGRKATTTGAVIDHCFFLHQSDLWTLSRSFLLCVLVMDAAVFSSMRAGERETGSWMALLGEVDIINKSRRVADPVKRVSHPSLLSLFHAESYNLRKEIKELCDKISLAADIGTETVHLSFGPSQGIRDVPVITASSDRNMLFSEVERLRSIVLCGLAESSSTSASKRFCDGFQSDCHIIDFLDIECNPITGYRMGRLSKDQCRLVKVVFPSLFYSDDMPISKNSGYIRTALNSKIDTFGLRKHGSNPIMK</sequence>
<feature type="transmembrane region" description="Helical" evidence="1">
    <location>
        <begin position="60"/>
        <end position="82"/>
    </location>
</feature>
<evidence type="ECO:0000256" key="1">
    <source>
        <dbReference type="SAM" id="Phobius"/>
    </source>
</evidence>